<feature type="compositionally biased region" description="Basic and acidic residues" evidence="1">
    <location>
        <begin position="263"/>
        <end position="283"/>
    </location>
</feature>
<gene>
    <name evidence="2" type="ORF">ENSA5_19320</name>
</gene>
<keyword evidence="3" id="KW-1185">Reference proteome</keyword>
<comment type="caution">
    <text evidence="2">The sequence shown here is derived from an EMBL/GenBank/DDBJ whole genome shotgun (WGS) entry which is preliminary data.</text>
</comment>
<evidence type="ECO:0000313" key="2">
    <source>
        <dbReference type="EMBL" id="PRQ02993.1"/>
    </source>
</evidence>
<name>A0A2S9YD20_9BACT</name>
<evidence type="ECO:0000313" key="3">
    <source>
        <dbReference type="Proteomes" id="UP000237968"/>
    </source>
</evidence>
<accession>A0A2S9YD20</accession>
<evidence type="ECO:0000256" key="1">
    <source>
        <dbReference type="SAM" id="MobiDB-lite"/>
    </source>
</evidence>
<proteinExistence type="predicted"/>
<feature type="compositionally biased region" description="Acidic residues" evidence="1">
    <location>
        <begin position="237"/>
        <end position="247"/>
    </location>
</feature>
<dbReference type="EMBL" id="PVNK01000108">
    <property type="protein sequence ID" value="PRQ02993.1"/>
    <property type="molecule type" value="Genomic_DNA"/>
</dbReference>
<feature type="region of interest" description="Disordered" evidence="1">
    <location>
        <begin position="237"/>
        <end position="287"/>
    </location>
</feature>
<organism evidence="2 3">
    <name type="scientific">Enhygromyxa salina</name>
    <dbReference type="NCBI Taxonomy" id="215803"/>
    <lineage>
        <taxon>Bacteria</taxon>
        <taxon>Pseudomonadati</taxon>
        <taxon>Myxococcota</taxon>
        <taxon>Polyangia</taxon>
        <taxon>Nannocystales</taxon>
        <taxon>Nannocystaceae</taxon>
        <taxon>Enhygromyxa</taxon>
    </lineage>
</organism>
<dbReference type="AlphaFoldDB" id="A0A2S9YD20"/>
<dbReference type="Proteomes" id="UP000237968">
    <property type="component" value="Unassembled WGS sequence"/>
</dbReference>
<sequence>MAHWRTMAFAHVPLEDAQLGPVAAKFVGEGAPAKMRKMAAAGLAPLPPRDMLVALYQLWVANDEGSDAAGKTVEGLPDAVLNGALTDKLLPPGVLDLLGRKFARNEKVLALVVRHPKVDDETLIGISRVCPETICDILADNETRWLATPGIVSGLYQNRHCRMSVIHRMIELGERQGVELGLPAMEEIRLALAESGPVDESRDQAFKALHTTEKVAEAEAAALDLLGAADVDDELELPELDDDDAEIYEGPLPGEEDGAEAEAEAKPEIREQDKQPPSKESRMHQISKMRPLEKIRTALLGDKYDRSLLVRDSNKTVAMATIRSPKIRDSEAVAYAANRSLPHEVITYISNRREWIKLYTVKLNLVMNPKTPLARSMSLLAFLNRNDIQKVARSKGIPSALATAAKRKMQARR</sequence>
<protein>
    <submittedName>
        <fullName evidence="2">Uncharacterized protein</fullName>
    </submittedName>
</protein>
<reference evidence="2 3" key="1">
    <citation type="submission" date="2018-03" db="EMBL/GenBank/DDBJ databases">
        <title>Draft Genome Sequences of the Obligatory Marine Myxobacteria Enhygromyxa salina SWB005.</title>
        <authorList>
            <person name="Poehlein A."/>
            <person name="Moghaddam J.A."/>
            <person name="Harms H."/>
            <person name="Alanjari M."/>
            <person name="Koenig G.M."/>
            <person name="Daniel R."/>
            <person name="Schaeberle T.F."/>
        </authorList>
    </citation>
    <scope>NUCLEOTIDE SEQUENCE [LARGE SCALE GENOMIC DNA]</scope>
    <source>
        <strain evidence="2 3">SWB005</strain>
    </source>
</reference>